<keyword evidence="2" id="KW-1185">Reference proteome</keyword>
<organism evidence="1 2">
    <name type="scientific">Cirrhinus molitorella</name>
    <name type="common">mud carp</name>
    <dbReference type="NCBI Taxonomy" id="172907"/>
    <lineage>
        <taxon>Eukaryota</taxon>
        <taxon>Metazoa</taxon>
        <taxon>Chordata</taxon>
        <taxon>Craniata</taxon>
        <taxon>Vertebrata</taxon>
        <taxon>Euteleostomi</taxon>
        <taxon>Actinopterygii</taxon>
        <taxon>Neopterygii</taxon>
        <taxon>Teleostei</taxon>
        <taxon>Ostariophysi</taxon>
        <taxon>Cypriniformes</taxon>
        <taxon>Cyprinidae</taxon>
        <taxon>Labeoninae</taxon>
        <taxon>Labeonini</taxon>
        <taxon>Cirrhinus</taxon>
    </lineage>
</organism>
<protein>
    <submittedName>
        <fullName evidence="1">Uncharacterized protein</fullName>
    </submittedName>
</protein>
<proteinExistence type="predicted"/>
<evidence type="ECO:0000313" key="1">
    <source>
        <dbReference type="EMBL" id="KAL1276250.1"/>
    </source>
</evidence>
<dbReference type="Proteomes" id="UP001558613">
    <property type="component" value="Unassembled WGS sequence"/>
</dbReference>
<evidence type="ECO:0000313" key="2">
    <source>
        <dbReference type="Proteomes" id="UP001558613"/>
    </source>
</evidence>
<accession>A0ABR3NHZ6</accession>
<sequence>MPIAKVARLSTEAKAMGLPHHGLLNSLLRHGLQNYLSRHGLQNYLSRHGLQTTCPPWPPELPVPPWPPELPVPPWPPELPVPPWPPELPVPPWPPELPVPPWPPELPVLPWLPKLPDMAWRPSICQLVTGLKGAHPPSPAVCYEKICGQCVTRLRRAPAFVVIRLKGRERLVIITMAFIQEESEDFRIEEVYSLKCEDTDDDIDLMALMEESKERHIRQQEKLEPHRLVVGSKYR</sequence>
<name>A0ABR3NHZ6_9TELE</name>
<dbReference type="EMBL" id="JAYMGO010000004">
    <property type="protein sequence ID" value="KAL1276250.1"/>
    <property type="molecule type" value="Genomic_DNA"/>
</dbReference>
<gene>
    <name evidence="1" type="ORF">QQF64_035873</name>
</gene>
<comment type="caution">
    <text evidence="1">The sequence shown here is derived from an EMBL/GenBank/DDBJ whole genome shotgun (WGS) entry which is preliminary data.</text>
</comment>
<reference evidence="1 2" key="1">
    <citation type="submission" date="2023-09" db="EMBL/GenBank/DDBJ databases">
        <authorList>
            <person name="Wang M."/>
        </authorList>
    </citation>
    <scope>NUCLEOTIDE SEQUENCE [LARGE SCALE GENOMIC DNA]</scope>
    <source>
        <strain evidence="1">GT-2023</strain>
        <tissue evidence="1">Liver</tissue>
    </source>
</reference>